<dbReference type="HOGENOM" id="CLU_122706_0_1_6"/>
<dbReference type="InterPro" id="IPR009678">
    <property type="entry name" value="Phage_tail_completion_R"/>
</dbReference>
<dbReference type="STRING" id="500637.PROVRUST_08511"/>
<name>D1P8D0_9GAMM</name>
<dbReference type="EMBL" id="ABXV02000113">
    <property type="protein sequence ID" value="EFB70353.1"/>
    <property type="molecule type" value="Genomic_DNA"/>
</dbReference>
<dbReference type="RefSeq" id="WP_006816486.1">
    <property type="nucleotide sequence ID" value="NZ_GG703830.1"/>
</dbReference>
<evidence type="ECO:0000313" key="3">
    <source>
        <dbReference type="Proteomes" id="UP000005512"/>
    </source>
</evidence>
<organism evidence="2 3">
    <name type="scientific">Providencia rustigianii DSM 4541</name>
    <dbReference type="NCBI Taxonomy" id="500637"/>
    <lineage>
        <taxon>Bacteria</taxon>
        <taxon>Pseudomonadati</taxon>
        <taxon>Pseudomonadota</taxon>
        <taxon>Gammaproteobacteria</taxon>
        <taxon>Enterobacterales</taxon>
        <taxon>Morganellaceae</taxon>
        <taxon>Providencia</taxon>
    </lineage>
</organism>
<dbReference type="EMBL" id="ABXV02000140">
    <property type="protein sequence ID" value="EFB70321.1"/>
    <property type="molecule type" value="Genomic_DNA"/>
</dbReference>
<sequence>MKKLTSLRDYLDSKIPFLNKNPEKLYMFVENGRIISTIATTPSFEYEYTANIIIEGYKGDQNVLIAVVNDWLVKHQHDISANPTKRYQDFKFEAVILDNETADISIDLNLTERVLAIDNEGKWVVESISEPANPFDEWKTER</sequence>
<dbReference type="Pfam" id="PF06891">
    <property type="entry name" value="P2_Phage_GpR"/>
    <property type="match status" value="1"/>
</dbReference>
<accession>D1P8D0</accession>
<dbReference type="Proteomes" id="UP000005512">
    <property type="component" value="Unassembled WGS sequence"/>
</dbReference>
<evidence type="ECO:0000313" key="2">
    <source>
        <dbReference type="EMBL" id="EFB70353.1"/>
    </source>
</evidence>
<gene>
    <name evidence="2" type="ORF">PROVRUST_08511</name>
    <name evidence="1" type="ORF">PROVRUST_08544</name>
</gene>
<dbReference type="eggNOG" id="ENOG5032RTF">
    <property type="taxonomic scope" value="Bacteria"/>
</dbReference>
<comment type="caution">
    <text evidence="2">The sequence shown here is derived from an EMBL/GenBank/DDBJ whole genome shotgun (WGS) entry which is preliminary data.</text>
</comment>
<keyword evidence="3" id="KW-1185">Reference proteome</keyword>
<dbReference type="AlphaFoldDB" id="D1P8D0"/>
<evidence type="ECO:0000313" key="1">
    <source>
        <dbReference type="EMBL" id="EFB70321.1"/>
    </source>
</evidence>
<proteinExistence type="predicted"/>
<reference evidence="2 3" key="1">
    <citation type="submission" date="2009-12" db="EMBL/GenBank/DDBJ databases">
        <authorList>
            <person name="Weinstock G."/>
            <person name="Sodergren E."/>
            <person name="Clifton S."/>
            <person name="Fulton L."/>
            <person name="Fulton B."/>
            <person name="Courtney L."/>
            <person name="Fronick C."/>
            <person name="Harrison M."/>
            <person name="Strong C."/>
            <person name="Farmer C."/>
            <person name="Delahaunty K."/>
            <person name="Markovic C."/>
            <person name="Hall O."/>
            <person name="Minx P."/>
            <person name="Tomlinson C."/>
            <person name="Mitreva M."/>
            <person name="Nelson J."/>
            <person name="Hou S."/>
            <person name="Wollam A."/>
            <person name="Pepin K.H."/>
            <person name="Johnson M."/>
            <person name="Bhonagiri V."/>
            <person name="Nash W.E."/>
            <person name="Warren W."/>
            <person name="Chinwalla A."/>
            <person name="Mardis E.R."/>
            <person name="Wilson R.K."/>
        </authorList>
    </citation>
    <scope>NUCLEOTIDE SEQUENCE [LARGE SCALE GENOMIC DNA]</scope>
    <source>
        <strain evidence="2 3">DSM 4541</strain>
    </source>
</reference>
<protein>
    <submittedName>
        <fullName evidence="2">p2 phage tail completion protein R (GpR)</fullName>
    </submittedName>
</protein>